<evidence type="ECO:0000313" key="12">
    <source>
        <dbReference type="Proteomes" id="UP000094741"/>
    </source>
</evidence>
<evidence type="ECO:0000256" key="7">
    <source>
        <dbReference type="ARBA" id="ARBA00023136"/>
    </source>
</evidence>
<evidence type="ECO:0000256" key="4">
    <source>
        <dbReference type="ARBA" id="ARBA00022519"/>
    </source>
</evidence>
<dbReference type="EMBL" id="AJYQ02000086">
    <property type="protein sequence ID" value="OEE34783.1"/>
    <property type="molecule type" value="Genomic_DNA"/>
</dbReference>
<gene>
    <name evidence="10" type="primary">atpH</name>
    <name evidence="11" type="ORF">A1QO_06690</name>
</gene>
<comment type="function">
    <text evidence="10">F(1)F(0) ATP synthase produces ATP from ADP in the presence of a proton or sodium gradient. F-type ATPases consist of two structural domains, F(1) containing the extramembraneous catalytic core and F(0) containing the membrane proton channel, linked together by a central stalk and a peripheral stalk. During catalysis, ATP synthesis in the catalytic domain of F(1) is coupled via a rotary mechanism of the central stalk subunits to proton translocation.</text>
</comment>
<keyword evidence="9 10" id="KW-0066">ATP synthesis</keyword>
<keyword evidence="2 10" id="KW-0813">Transport</keyword>
<evidence type="ECO:0000256" key="2">
    <source>
        <dbReference type="ARBA" id="ARBA00022448"/>
    </source>
</evidence>
<dbReference type="PROSITE" id="PS00389">
    <property type="entry name" value="ATPASE_DELTA"/>
    <property type="match status" value="1"/>
</dbReference>
<dbReference type="STRING" id="1187848.A1QO_06690"/>
<sequence length="176" mass="19509">MSGLTTIARPYAKAAFGYASDNGTIDQWSSMLELAKTVSLAPELQKAALRLQPEQLMQLYFDIAGEYFDEPLQNFLKVIIENRRTSALSDIYQQYQLLLSESLNVKEVTITTSFELSEAQLAELVKSLEKHFDCGVNVNCLVDSSLIGGAVIRAGDTVLDNSLVSRINRLKDVIKS</sequence>
<comment type="function">
    <text evidence="10">This protein is part of the stalk that links CF(0) to CF(1). It either transmits conformational changes from CF(0) to CF(1) or is implicated in proton conduction.</text>
</comment>
<comment type="similarity">
    <text evidence="10">Belongs to the ATPase delta chain family.</text>
</comment>
<dbReference type="Pfam" id="PF00213">
    <property type="entry name" value="OSCP"/>
    <property type="match status" value="1"/>
</dbReference>
<keyword evidence="7 10" id="KW-0472">Membrane</keyword>
<dbReference type="OrthoDB" id="9816221at2"/>
<dbReference type="InterPro" id="IPR000711">
    <property type="entry name" value="ATPase_OSCP/dsu"/>
</dbReference>
<comment type="subcellular location">
    <subcellularLocation>
        <location evidence="10">Cell membrane</location>
        <topology evidence="10">Peripheral membrane protein</topology>
    </subcellularLocation>
    <subcellularLocation>
        <location evidence="1">Membrane</location>
    </subcellularLocation>
</comment>
<keyword evidence="5 10" id="KW-0375">Hydrogen ion transport</keyword>
<keyword evidence="8 10" id="KW-0139">CF(1)</keyword>
<evidence type="ECO:0000256" key="10">
    <source>
        <dbReference type="HAMAP-Rule" id="MF_01416"/>
    </source>
</evidence>
<protein>
    <recommendedName>
        <fullName evidence="10">ATP synthase subunit delta</fullName>
    </recommendedName>
    <alternativeName>
        <fullName evidence="10">ATP synthase F(1) sector subunit delta</fullName>
    </alternativeName>
    <alternativeName>
        <fullName evidence="10">F-type ATPase subunit delta</fullName>
        <shortName evidence="10">F-ATPase subunit delta</shortName>
    </alternativeName>
</protein>
<dbReference type="GO" id="GO:0005886">
    <property type="term" value="C:plasma membrane"/>
    <property type="evidence" value="ECO:0007669"/>
    <property type="project" value="UniProtKB-SubCell"/>
</dbReference>
<evidence type="ECO:0000256" key="6">
    <source>
        <dbReference type="ARBA" id="ARBA00023065"/>
    </source>
</evidence>
<dbReference type="eggNOG" id="COG0712">
    <property type="taxonomic scope" value="Bacteria"/>
</dbReference>
<dbReference type="AlphaFoldDB" id="A0A1E5BFZ1"/>
<evidence type="ECO:0000313" key="11">
    <source>
        <dbReference type="EMBL" id="OEE34783.1"/>
    </source>
</evidence>
<dbReference type="NCBIfam" id="NF004402">
    <property type="entry name" value="PRK05758.2-2"/>
    <property type="match status" value="1"/>
</dbReference>
<name>A0A1E5BFZ1_9VIBR</name>
<dbReference type="GO" id="GO:0046933">
    <property type="term" value="F:proton-transporting ATP synthase activity, rotational mechanism"/>
    <property type="evidence" value="ECO:0007669"/>
    <property type="project" value="UniProtKB-UniRule"/>
</dbReference>
<dbReference type="PANTHER" id="PTHR11910">
    <property type="entry name" value="ATP SYNTHASE DELTA CHAIN"/>
    <property type="match status" value="1"/>
</dbReference>
<dbReference type="SUPFAM" id="SSF47928">
    <property type="entry name" value="N-terminal domain of the delta subunit of the F1F0-ATP synthase"/>
    <property type="match status" value="1"/>
</dbReference>
<evidence type="ECO:0000256" key="8">
    <source>
        <dbReference type="ARBA" id="ARBA00023196"/>
    </source>
</evidence>
<accession>A0A1E5BFZ1</accession>
<keyword evidence="3 10" id="KW-1003">Cell membrane</keyword>
<evidence type="ECO:0000256" key="9">
    <source>
        <dbReference type="ARBA" id="ARBA00023310"/>
    </source>
</evidence>
<proteinExistence type="inferred from homology"/>
<dbReference type="NCBIfam" id="TIGR01145">
    <property type="entry name" value="ATP_synt_delta"/>
    <property type="match status" value="1"/>
</dbReference>
<dbReference type="PRINTS" id="PR00125">
    <property type="entry name" value="ATPASEDELTA"/>
</dbReference>
<dbReference type="RefSeq" id="WP_017034379.1">
    <property type="nucleotide sequence ID" value="NZ_AJYQ02000086.1"/>
</dbReference>
<comment type="caution">
    <text evidence="11">The sequence shown here is derived from an EMBL/GenBank/DDBJ whole genome shotgun (WGS) entry which is preliminary data.</text>
</comment>
<dbReference type="Gene3D" id="1.10.520.20">
    <property type="entry name" value="N-terminal domain of the delta subunit of the F1F0-ATP synthase"/>
    <property type="match status" value="1"/>
</dbReference>
<keyword evidence="6 10" id="KW-0406">Ion transport</keyword>
<evidence type="ECO:0000256" key="3">
    <source>
        <dbReference type="ARBA" id="ARBA00022475"/>
    </source>
</evidence>
<dbReference type="InterPro" id="IPR020781">
    <property type="entry name" value="ATPase_OSCP/d_CS"/>
</dbReference>
<keyword evidence="4" id="KW-0997">Cell inner membrane</keyword>
<dbReference type="GO" id="GO:0045259">
    <property type="term" value="C:proton-transporting ATP synthase complex"/>
    <property type="evidence" value="ECO:0007669"/>
    <property type="project" value="UniProtKB-KW"/>
</dbReference>
<evidence type="ECO:0000256" key="5">
    <source>
        <dbReference type="ARBA" id="ARBA00022781"/>
    </source>
</evidence>
<dbReference type="InterPro" id="IPR026015">
    <property type="entry name" value="ATP_synth_OSCP/delta_N_sf"/>
</dbReference>
<dbReference type="HAMAP" id="MF_01416">
    <property type="entry name" value="ATP_synth_delta_bact"/>
    <property type="match status" value="1"/>
</dbReference>
<organism evidence="11 12">
    <name type="scientific">Vibrio genomosp. F10 str. ZF-129</name>
    <dbReference type="NCBI Taxonomy" id="1187848"/>
    <lineage>
        <taxon>Bacteria</taxon>
        <taxon>Pseudomonadati</taxon>
        <taxon>Pseudomonadota</taxon>
        <taxon>Gammaproteobacteria</taxon>
        <taxon>Vibrionales</taxon>
        <taxon>Vibrionaceae</taxon>
        <taxon>Vibrio</taxon>
    </lineage>
</organism>
<evidence type="ECO:0000256" key="1">
    <source>
        <dbReference type="ARBA" id="ARBA00004370"/>
    </source>
</evidence>
<reference evidence="11 12" key="1">
    <citation type="journal article" date="2012" name="Science">
        <title>Ecological populations of bacteria act as socially cohesive units of antibiotic production and resistance.</title>
        <authorList>
            <person name="Cordero O.X."/>
            <person name="Wildschutte H."/>
            <person name="Kirkup B."/>
            <person name="Proehl S."/>
            <person name="Ngo L."/>
            <person name="Hussain F."/>
            <person name="Le Roux F."/>
            <person name="Mincer T."/>
            <person name="Polz M.F."/>
        </authorList>
    </citation>
    <scope>NUCLEOTIDE SEQUENCE [LARGE SCALE GENOMIC DNA]</scope>
    <source>
        <strain evidence="11 12">ZF-129</strain>
    </source>
</reference>
<dbReference type="Proteomes" id="UP000094741">
    <property type="component" value="Unassembled WGS sequence"/>
</dbReference>